<accession>A0A2K8L0N6</accession>
<dbReference type="OrthoDB" id="5459114at2"/>
<proteinExistence type="predicted"/>
<dbReference type="InterPro" id="IPR021952">
    <property type="entry name" value="Flpp3-like"/>
</dbReference>
<dbReference type="Pfam" id="PF12092">
    <property type="entry name" value="DUF3568"/>
    <property type="match status" value="1"/>
</dbReference>
<dbReference type="AlphaFoldDB" id="A0A2K8L0N6"/>
<sequence>MNRSFIFTLSLLIFLPLVSGCMLLVAGGAGAGSVAYIKGDLNANLEASLNRSVAATNRAVRSLRYAKISEATDAYSSHIIARTASDKKIDIMLKKATERTTHISIRVGMFGDEDISNAILSEINKRL</sequence>
<evidence type="ECO:0000313" key="2">
    <source>
        <dbReference type="Proteomes" id="UP000231701"/>
    </source>
</evidence>
<dbReference type="RefSeq" id="WP_157819270.1">
    <property type="nucleotide sequence ID" value="NZ_CP018799.1"/>
</dbReference>
<reference evidence="1 2" key="1">
    <citation type="submission" date="2016-12" db="EMBL/GenBank/DDBJ databases">
        <title>Isolation and genomic insights into novel planktonic Zetaproteobacteria from stratified waters of the Chesapeake Bay.</title>
        <authorList>
            <person name="McAllister S.M."/>
            <person name="Kato S."/>
            <person name="Chan C.S."/>
            <person name="Chiu B.K."/>
            <person name="Field E.K."/>
        </authorList>
    </citation>
    <scope>NUCLEOTIDE SEQUENCE [LARGE SCALE GENOMIC DNA]</scope>
    <source>
        <strain evidence="1 2">CP-5</strain>
    </source>
</reference>
<evidence type="ECO:0000313" key="1">
    <source>
        <dbReference type="EMBL" id="ATX79769.1"/>
    </source>
</evidence>
<dbReference type="EMBL" id="CP018799">
    <property type="protein sequence ID" value="ATX79769.1"/>
    <property type="molecule type" value="Genomic_DNA"/>
</dbReference>
<dbReference type="Proteomes" id="UP000231701">
    <property type="component" value="Chromosome"/>
</dbReference>
<dbReference type="KEGG" id="maes:Ga0123461_1353"/>
<organism evidence="1 2">
    <name type="scientific">Mariprofundus aestuarium</name>
    <dbReference type="NCBI Taxonomy" id="1921086"/>
    <lineage>
        <taxon>Bacteria</taxon>
        <taxon>Pseudomonadati</taxon>
        <taxon>Pseudomonadota</taxon>
        <taxon>Candidatius Mariprofundia</taxon>
        <taxon>Mariprofundales</taxon>
        <taxon>Mariprofundaceae</taxon>
        <taxon>Mariprofundus</taxon>
    </lineage>
</organism>
<gene>
    <name evidence="1" type="ORF">Ga0123461_1353</name>
</gene>
<name>A0A2K8L0N6_MARES</name>
<protein>
    <recommendedName>
        <fullName evidence="3">DUF3568 family protein</fullName>
    </recommendedName>
</protein>
<dbReference type="PROSITE" id="PS51257">
    <property type="entry name" value="PROKAR_LIPOPROTEIN"/>
    <property type="match status" value="1"/>
</dbReference>
<evidence type="ECO:0008006" key="3">
    <source>
        <dbReference type="Google" id="ProtNLM"/>
    </source>
</evidence>
<keyword evidence="2" id="KW-1185">Reference proteome</keyword>